<keyword evidence="8" id="KW-1185">Reference proteome</keyword>
<feature type="domain" description="Solute-binding protein family 5" evidence="6">
    <location>
        <begin position="196"/>
        <end position="627"/>
    </location>
</feature>
<dbReference type="GO" id="GO:0015833">
    <property type="term" value="P:peptide transport"/>
    <property type="evidence" value="ECO:0007669"/>
    <property type="project" value="TreeGrafter"/>
</dbReference>
<dbReference type="Proteomes" id="UP000014400">
    <property type="component" value="Unassembled WGS sequence"/>
</dbReference>
<dbReference type="AlphaFoldDB" id="S3BR41"/>
<evidence type="ECO:0000256" key="5">
    <source>
        <dbReference type="SAM" id="Phobius"/>
    </source>
</evidence>
<accession>S3BR41</accession>
<comment type="caution">
    <text evidence="7">The sequence shown here is derived from an EMBL/GenBank/DDBJ whole genome shotgun (WGS) entry which is preliminary data.</text>
</comment>
<dbReference type="Gene3D" id="3.90.76.10">
    <property type="entry name" value="Dipeptide-binding Protein, Domain 1"/>
    <property type="match status" value="1"/>
</dbReference>
<dbReference type="EMBL" id="ATCF01000004">
    <property type="protein sequence ID" value="EPE01866.1"/>
    <property type="molecule type" value="Genomic_DNA"/>
</dbReference>
<dbReference type="HOGENOM" id="CLU_017028_6_0_4"/>
<keyword evidence="3" id="KW-0813">Transport</keyword>
<keyword evidence="4" id="KW-0732">Signal</keyword>
<organism evidence="7 8">
    <name type="scientific">Sutterella wadsworthensis HGA0223</name>
    <dbReference type="NCBI Taxonomy" id="1203554"/>
    <lineage>
        <taxon>Bacteria</taxon>
        <taxon>Pseudomonadati</taxon>
        <taxon>Pseudomonadota</taxon>
        <taxon>Betaproteobacteria</taxon>
        <taxon>Burkholderiales</taxon>
        <taxon>Sutterellaceae</taxon>
        <taxon>Sutterella</taxon>
    </lineage>
</organism>
<sequence length="767" mass="86612">MTQGRRSISDYASALTAKTDPAHSLFSRRAVWAAAAAVLVFAALLFTLPDVTNNPRPLAEYGEKTLFTAFGGRSPRTLDPQRSYSSDETAYTYSIYEPPYQYAYLKRPYELEPRTVEKVAEPKYFDKSGKELPADADPEAVAESRYVLKIRRGIFYAPHPAFAKDEKGAFRYHHLDADLAARVRSPFDLPEAGTRELTAADYANGIRRIASPQVVSPIYGTMSSRIVGFPDFKKRLDAKWRAMREAGASEETFFDLMAEPLEGVQVIDDHTLEIRIHGKDPQFAYWLAMTFFAPMPQEAERFYAQAGLRANNVSLDTWPVGTGAFRMQTFRENRLHVLERNPLYMHGFYPCTGEPDDEKKGLLKDCGKPLPLVDRVVFEVEKEAMPLQSKFLAGYYDSPFIDRVDTGLGYLVAMDDDPDKAALYGGRGLQFPKTVMAGLWYLGFNWLDPVVGGGSTPEEAERHRALRQAISIAVDWEENIAIFQKNQGMPAHGPIPPGLFGWRADGPEAFNPVVYEKHNQQVIRKPIERAKELLAKAGWPDGRNAQTGEPLVLFFDYQNAAQGSSAYLEWYQRQFKKLGIQLEIRATDYNRFQEKMSKGAAQIFFWGWNADYPDAENFLFLFYGPNGKVAHEGENAANYENPAFDQAFREMRLLEDGPQKAALIDRMVEILQQDAPILFGYFPPAAAAYQSWVENAKPSGLVQNALQYYDVDADLRLAKIREWNRPVLWPLAVLALGIGLLVWGALAVLARRQARRLRPLKSNGRSR</sequence>
<dbReference type="Gene3D" id="3.40.190.10">
    <property type="entry name" value="Periplasmic binding protein-like II"/>
    <property type="match status" value="1"/>
</dbReference>
<comment type="subcellular location">
    <subcellularLocation>
        <location evidence="1">Cell envelope</location>
    </subcellularLocation>
</comment>
<dbReference type="STRING" id="1203554.HMPREF1476_00097"/>
<keyword evidence="5" id="KW-0472">Membrane</keyword>
<evidence type="ECO:0000256" key="4">
    <source>
        <dbReference type="ARBA" id="ARBA00022729"/>
    </source>
</evidence>
<dbReference type="Gene3D" id="3.10.105.10">
    <property type="entry name" value="Dipeptide-binding Protein, Domain 3"/>
    <property type="match status" value="1"/>
</dbReference>
<dbReference type="InterPro" id="IPR039424">
    <property type="entry name" value="SBP_5"/>
</dbReference>
<feature type="transmembrane region" description="Helical" evidence="5">
    <location>
        <begin position="30"/>
        <end position="48"/>
    </location>
</feature>
<dbReference type="GO" id="GO:0030313">
    <property type="term" value="C:cell envelope"/>
    <property type="evidence" value="ECO:0007669"/>
    <property type="project" value="UniProtKB-SubCell"/>
</dbReference>
<comment type="similarity">
    <text evidence="2">Belongs to the bacterial solute-binding protein 5 family.</text>
</comment>
<keyword evidence="5" id="KW-1133">Transmembrane helix</keyword>
<evidence type="ECO:0000256" key="3">
    <source>
        <dbReference type="ARBA" id="ARBA00022448"/>
    </source>
</evidence>
<evidence type="ECO:0000313" key="7">
    <source>
        <dbReference type="EMBL" id="EPE01866.1"/>
    </source>
</evidence>
<name>S3BR41_9BURK</name>
<dbReference type="Pfam" id="PF00496">
    <property type="entry name" value="SBP_bac_5"/>
    <property type="match status" value="1"/>
</dbReference>
<dbReference type="CDD" id="cd08505">
    <property type="entry name" value="PBP2_NikA_DppA_OppA_like_18"/>
    <property type="match status" value="1"/>
</dbReference>
<dbReference type="GO" id="GO:1904680">
    <property type="term" value="F:peptide transmembrane transporter activity"/>
    <property type="evidence" value="ECO:0007669"/>
    <property type="project" value="TreeGrafter"/>
</dbReference>
<dbReference type="PANTHER" id="PTHR30290:SF10">
    <property type="entry name" value="PERIPLASMIC OLIGOPEPTIDE-BINDING PROTEIN-RELATED"/>
    <property type="match status" value="1"/>
</dbReference>
<dbReference type="PATRIC" id="fig|1203554.3.peg.87"/>
<evidence type="ECO:0000256" key="2">
    <source>
        <dbReference type="ARBA" id="ARBA00005695"/>
    </source>
</evidence>
<proteinExistence type="inferred from homology"/>
<feature type="transmembrane region" description="Helical" evidence="5">
    <location>
        <begin position="727"/>
        <end position="750"/>
    </location>
</feature>
<dbReference type="eggNOG" id="COG4166">
    <property type="taxonomic scope" value="Bacteria"/>
</dbReference>
<evidence type="ECO:0000313" key="8">
    <source>
        <dbReference type="Proteomes" id="UP000014400"/>
    </source>
</evidence>
<evidence type="ECO:0000256" key="1">
    <source>
        <dbReference type="ARBA" id="ARBA00004196"/>
    </source>
</evidence>
<protein>
    <recommendedName>
        <fullName evidence="6">Solute-binding protein family 5 domain-containing protein</fullName>
    </recommendedName>
</protein>
<evidence type="ECO:0000259" key="6">
    <source>
        <dbReference type="Pfam" id="PF00496"/>
    </source>
</evidence>
<keyword evidence="5" id="KW-0812">Transmembrane</keyword>
<gene>
    <name evidence="7" type="ORF">HMPREF1476_00097</name>
</gene>
<dbReference type="PANTHER" id="PTHR30290">
    <property type="entry name" value="PERIPLASMIC BINDING COMPONENT OF ABC TRANSPORTER"/>
    <property type="match status" value="1"/>
</dbReference>
<dbReference type="InterPro" id="IPR000914">
    <property type="entry name" value="SBP_5_dom"/>
</dbReference>
<dbReference type="SUPFAM" id="SSF53850">
    <property type="entry name" value="Periplasmic binding protein-like II"/>
    <property type="match status" value="1"/>
</dbReference>
<reference evidence="7 8" key="1">
    <citation type="submission" date="2013-04" db="EMBL/GenBank/DDBJ databases">
        <title>The Genome Sequence of Sutterella wadsworthensis HGA0223.</title>
        <authorList>
            <consortium name="The Broad Institute Genomics Platform"/>
            <person name="Earl A."/>
            <person name="Ward D."/>
            <person name="Feldgarden M."/>
            <person name="Gevers D."/>
            <person name="Schmidt T.M."/>
            <person name="Dover J."/>
            <person name="Dai D."/>
            <person name="Walker B."/>
            <person name="Young S."/>
            <person name="Zeng Q."/>
            <person name="Gargeya S."/>
            <person name="Fitzgerald M."/>
            <person name="Haas B."/>
            <person name="Abouelleil A."/>
            <person name="Allen A.W."/>
            <person name="Alvarado L."/>
            <person name="Arachchi H.M."/>
            <person name="Berlin A.M."/>
            <person name="Chapman S.B."/>
            <person name="Gainer-Dewar J."/>
            <person name="Goldberg J."/>
            <person name="Griggs A."/>
            <person name="Gujja S."/>
            <person name="Hansen M."/>
            <person name="Howarth C."/>
            <person name="Imamovic A."/>
            <person name="Ireland A."/>
            <person name="Larimer J."/>
            <person name="McCowan C."/>
            <person name="Murphy C."/>
            <person name="Pearson M."/>
            <person name="Poon T.W."/>
            <person name="Priest M."/>
            <person name="Roberts A."/>
            <person name="Saif S."/>
            <person name="Shea T."/>
            <person name="Sisk P."/>
            <person name="Sykes S."/>
            <person name="Wortman J."/>
            <person name="Nusbaum C."/>
            <person name="Birren B."/>
        </authorList>
    </citation>
    <scope>NUCLEOTIDE SEQUENCE [LARGE SCALE GENOMIC DNA]</scope>
    <source>
        <strain evidence="7 8">HGA0223</strain>
    </source>
</reference>